<accession>A0A5N6ZXR1</accession>
<dbReference type="OrthoDB" id="2305901at2759"/>
<gene>
    <name evidence="2" type="ORF">BDV27DRAFT_160482</name>
</gene>
<reference evidence="2 3" key="1">
    <citation type="submission" date="2019-04" db="EMBL/GenBank/DDBJ databases">
        <title>Friends and foes A comparative genomics studyof 23 Aspergillus species from section Flavi.</title>
        <authorList>
            <consortium name="DOE Joint Genome Institute"/>
            <person name="Kjaerbolling I."/>
            <person name="Vesth T."/>
            <person name="Frisvad J.C."/>
            <person name="Nybo J.L."/>
            <person name="Theobald S."/>
            <person name="Kildgaard S."/>
            <person name="Isbrandt T."/>
            <person name="Kuo A."/>
            <person name="Sato A."/>
            <person name="Lyhne E.K."/>
            <person name="Kogle M.E."/>
            <person name="Wiebenga A."/>
            <person name="Kun R.S."/>
            <person name="Lubbers R.J."/>
            <person name="Makela M.R."/>
            <person name="Barry K."/>
            <person name="Chovatia M."/>
            <person name="Clum A."/>
            <person name="Daum C."/>
            <person name="Haridas S."/>
            <person name="He G."/>
            <person name="LaButti K."/>
            <person name="Lipzen A."/>
            <person name="Mondo S."/>
            <person name="Riley R."/>
            <person name="Salamov A."/>
            <person name="Simmons B.A."/>
            <person name="Magnuson J.K."/>
            <person name="Henrissat B."/>
            <person name="Mortensen U.H."/>
            <person name="Larsen T.O."/>
            <person name="Devries R.P."/>
            <person name="Grigoriev I.V."/>
            <person name="Machida M."/>
            <person name="Baker S.E."/>
            <person name="Andersen M.R."/>
        </authorList>
    </citation>
    <scope>NUCLEOTIDE SEQUENCE [LARGE SCALE GENOMIC DNA]</scope>
    <source>
        <strain evidence="2 3">CBS 763.97</strain>
    </source>
</reference>
<sequence length="466" mass="54378">MDRLPAEILLRILSYLQPKLGPLLRVNKQWFYCGLSLVWREAFWSDLSRIPKDRRILYATAIRRLFLWETAREQVEEFSHFAYPRLKHLNIGSDPSAKVDIAWLKRYMHAELQSIEFLGDFDPELLLHLQTNCRQLRKISITAPGARLTPEIFLRFLQNTLVTEISFEGNNIGHLLDLDTLGHLVRRENLEELSLGCTIKKLPKDIKTWEHGRSFQKLCVKVTHDVLPSFISNFTSLHDLNLDVEGEQRSKPTSIDFNHLSALTQLRRLNICLNGVKDFDKGDLLFIKDLKHLRELGLTGTITVALTATEFNDLDFEELVATLPNLRVLTFHMYRLYLTTQTLAALGQFCPLLERCDLMGGFNMLQLRLYQTPLFPRLHSLCIRDFTSLVIDRTGMKAPTKLGFESPEDHVKQLEEHFPKLQDLTLTYANDTRFSRLDEHEFSNSVLYKWRARQEERERCFLENYS</sequence>
<dbReference type="CDD" id="cd09917">
    <property type="entry name" value="F-box_SF"/>
    <property type="match status" value="1"/>
</dbReference>
<dbReference type="RefSeq" id="XP_031924757.1">
    <property type="nucleotide sequence ID" value="XM_032073045.1"/>
</dbReference>
<dbReference type="InterPro" id="IPR032675">
    <property type="entry name" value="LRR_dom_sf"/>
</dbReference>
<organism evidence="2 3">
    <name type="scientific">Aspergillus caelatus</name>
    <dbReference type="NCBI Taxonomy" id="61420"/>
    <lineage>
        <taxon>Eukaryota</taxon>
        <taxon>Fungi</taxon>
        <taxon>Dikarya</taxon>
        <taxon>Ascomycota</taxon>
        <taxon>Pezizomycotina</taxon>
        <taxon>Eurotiomycetes</taxon>
        <taxon>Eurotiomycetidae</taxon>
        <taxon>Eurotiales</taxon>
        <taxon>Aspergillaceae</taxon>
        <taxon>Aspergillus</taxon>
        <taxon>Aspergillus subgen. Circumdati</taxon>
    </lineage>
</organism>
<dbReference type="Proteomes" id="UP000326268">
    <property type="component" value="Unassembled WGS sequence"/>
</dbReference>
<dbReference type="SUPFAM" id="SSF52047">
    <property type="entry name" value="RNI-like"/>
    <property type="match status" value="1"/>
</dbReference>
<evidence type="ECO:0000259" key="1">
    <source>
        <dbReference type="Pfam" id="PF12937"/>
    </source>
</evidence>
<proteinExistence type="predicted"/>
<feature type="domain" description="F-box" evidence="1">
    <location>
        <begin position="1"/>
        <end position="41"/>
    </location>
</feature>
<name>A0A5N6ZXR1_9EURO</name>
<dbReference type="Gene3D" id="3.80.10.10">
    <property type="entry name" value="Ribonuclease Inhibitor"/>
    <property type="match status" value="1"/>
</dbReference>
<dbReference type="AlphaFoldDB" id="A0A5N6ZXR1"/>
<evidence type="ECO:0000313" key="3">
    <source>
        <dbReference type="Proteomes" id="UP000326268"/>
    </source>
</evidence>
<dbReference type="EMBL" id="ML737727">
    <property type="protein sequence ID" value="KAE8361676.1"/>
    <property type="molecule type" value="Genomic_DNA"/>
</dbReference>
<protein>
    <recommendedName>
        <fullName evidence="1">F-box domain-containing protein</fullName>
    </recommendedName>
</protein>
<dbReference type="GeneID" id="43657491"/>
<dbReference type="InterPro" id="IPR001810">
    <property type="entry name" value="F-box_dom"/>
</dbReference>
<evidence type="ECO:0000313" key="2">
    <source>
        <dbReference type="EMBL" id="KAE8361676.1"/>
    </source>
</evidence>
<keyword evidence="3" id="KW-1185">Reference proteome</keyword>
<dbReference type="Pfam" id="PF12937">
    <property type="entry name" value="F-box-like"/>
    <property type="match status" value="1"/>
</dbReference>